<comment type="caution">
    <text evidence="2">The sequence shown here is derived from an EMBL/GenBank/DDBJ whole genome shotgun (WGS) entry which is preliminary data.</text>
</comment>
<proteinExistence type="predicted"/>
<protein>
    <submittedName>
        <fullName evidence="2">Uncharacterized protein</fullName>
    </submittedName>
</protein>
<feature type="signal peptide" evidence="1">
    <location>
        <begin position="1"/>
        <end position="28"/>
    </location>
</feature>
<accession>A0ABW1HJK4</accession>
<evidence type="ECO:0000256" key="1">
    <source>
        <dbReference type="SAM" id="SignalP"/>
    </source>
</evidence>
<gene>
    <name evidence="2" type="ORF">ACFPZ4_09500</name>
</gene>
<reference evidence="3" key="1">
    <citation type="journal article" date="2019" name="Int. J. Syst. Evol. Microbiol.">
        <title>The Global Catalogue of Microorganisms (GCM) 10K type strain sequencing project: providing services to taxonomists for standard genome sequencing and annotation.</title>
        <authorList>
            <consortium name="The Broad Institute Genomics Platform"/>
            <consortium name="The Broad Institute Genome Sequencing Center for Infectious Disease"/>
            <person name="Wu L."/>
            <person name="Ma J."/>
        </authorList>
    </citation>
    <scope>NUCLEOTIDE SEQUENCE [LARGE SCALE GENOMIC DNA]</scope>
    <source>
        <strain evidence="3">CGMCC 4.7173</strain>
    </source>
</reference>
<keyword evidence="1" id="KW-0732">Signal</keyword>
<keyword evidence="3" id="KW-1185">Reference proteome</keyword>
<dbReference type="RefSeq" id="WP_229404272.1">
    <property type="nucleotide sequence ID" value="NZ_CP158970.1"/>
</dbReference>
<dbReference type="Proteomes" id="UP001596207">
    <property type="component" value="Unassembled WGS sequence"/>
</dbReference>
<evidence type="ECO:0000313" key="2">
    <source>
        <dbReference type="EMBL" id="MFC5941712.1"/>
    </source>
</evidence>
<evidence type="ECO:0000313" key="3">
    <source>
        <dbReference type="Proteomes" id="UP001596207"/>
    </source>
</evidence>
<feature type="chain" id="PRO_5045299261" evidence="1">
    <location>
        <begin position="29"/>
        <end position="137"/>
    </location>
</feature>
<dbReference type="EMBL" id="JBHSQQ010000038">
    <property type="protein sequence ID" value="MFC5941712.1"/>
    <property type="molecule type" value="Genomic_DNA"/>
</dbReference>
<name>A0ABW1HJK4_9ACTN</name>
<organism evidence="2 3">
    <name type="scientific">Micromonospora harpali</name>
    <dbReference type="NCBI Taxonomy" id="1490225"/>
    <lineage>
        <taxon>Bacteria</taxon>
        <taxon>Bacillati</taxon>
        <taxon>Actinomycetota</taxon>
        <taxon>Actinomycetes</taxon>
        <taxon>Micromonosporales</taxon>
        <taxon>Micromonosporaceae</taxon>
        <taxon>Micromonospora</taxon>
    </lineage>
</organism>
<sequence>MLKRIRFLLAVAVTASAALMVPASPAQAAPTAYLDKTQWLVANPNSSMAKSCQSRSITLFEGSYGWGFVRGTEEIWLRNITLTSGTYTWEACLEPHNGIYYFTTVLDGPSVPADTDLWTTVSADGNWNWGSYLDPHF</sequence>